<protein>
    <submittedName>
        <fullName evidence="1">Amuc_1100 family pilus-like protein</fullName>
    </submittedName>
</protein>
<keyword evidence="2" id="KW-1185">Reference proteome</keyword>
<sequence length="291" mass="31049">MTTAFVVLGLAAVGAGWSLHLRVKAAQTAEKKRDRLRSEWASARAAMPAPTEATGAELEAQLARAQQRLAHMRTSLAGRGAAAQQWQAAAKPTTRTAAYFELAAFVERMRNRAREKGVRLRPDEQFGFATHAHEGPDETVAPIVTRQRLIAEFLLTTLIDGQAQQIVSVQRERPVAPGADATAARNDRAGVAADFFELDPAWSARVPGFVDTLAMRVVFVGETDGLRNLLNQLGAGELPLVVRAVEAAPVDAPGAAGPAAASNAPLVARRPTRFTVTVEWVELAPAAPAKT</sequence>
<organism evidence="1 2">
    <name type="scientific">Horticoccus luteus</name>
    <dbReference type="NCBI Taxonomy" id="2862869"/>
    <lineage>
        <taxon>Bacteria</taxon>
        <taxon>Pseudomonadati</taxon>
        <taxon>Verrucomicrobiota</taxon>
        <taxon>Opitutia</taxon>
        <taxon>Opitutales</taxon>
        <taxon>Opitutaceae</taxon>
        <taxon>Horticoccus</taxon>
    </lineage>
</organism>
<dbReference type="EMBL" id="CP080507">
    <property type="protein sequence ID" value="QYM80012.1"/>
    <property type="molecule type" value="Genomic_DNA"/>
</dbReference>
<dbReference type="AlphaFoldDB" id="A0A8F9TYS6"/>
<name>A0A8F9TYS6_9BACT</name>
<dbReference type="RefSeq" id="WP_220164575.1">
    <property type="nucleotide sequence ID" value="NZ_CP080507.1"/>
</dbReference>
<proteinExistence type="predicted"/>
<evidence type="ECO:0000313" key="1">
    <source>
        <dbReference type="EMBL" id="QYM80012.1"/>
    </source>
</evidence>
<dbReference type="Proteomes" id="UP000825051">
    <property type="component" value="Chromosome"/>
</dbReference>
<gene>
    <name evidence="1" type="ORF">K0B96_05175</name>
</gene>
<accession>A0A8F9TYS6</accession>
<evidence type="ECO:0000313" key="2">
    <source>
        <dbReference type="Proteomes" id="UP000825051"/>
    </source>
</evidence>
<reference evidence="1" key="1">
    <citation type="submission" date="2021-08" db="EMBL/GenBank/DDBJ databases">
        <title>Genome of a novel bacterium of the phylum Verrucomicrobia, Oleiharenicola sp. KSB-15.</title>
        <authorList>
            <person name="Chung J.-H."/>
            <person name="Ahn J.-H."/>
            <person name="Yoon Y."/>
            <person name="Kim D.-Y."/>
            <person name="An S.-H."/>
            <person name="Park I."/>
            <person name="Yeon J."/>
        </authorList>
    </citation>
    <scope>NUCLEOTIDE SEQUENCE</scope>
    <source>
        <strain evidence="1">KSB-15</strain>
    </source>
</reference>
<dbReference type="KEGG" id="ole:K0B96_05175"/>